<feature type="domain" description="Terminase large subunit-like ATPase" evidence="1">
    <location>
        <begin position="74"/>
        <end position="251"/>
    </location>
</feature>
<gene>
    <name evidence="3" type="ORF">LKE01_21440</name>
</gene>
<dbReference type="Pfam" id="PF20441">
    <property type="entry name" value="TerL_nuclease"/>
    <property type="match status" value="1"/>
</dbReference>
<dbReference type="Gene3D" id="3.30.420.240">
    <property type="match status" value="1"/>
</dbReference>
<dbReference type="AlphaFoldDB" id="A0A511DZS9"/>
<dbReference type="Proteomes" id="UP000321893">
    <property type="component" value="Unassembled WGS sequence"/>
</dbReference>
<dbReference type="OrthoDB" id="9760250at2"/>
<protein>
    <submittedName>
        <fullName evidence="3">Terminase</fullName>
    </submittedName>
</protein>
<sequence length="569" mass="64751">MTDYVLNYCNDILSGKIIACKKQKQACQRELDDRKRSENDDFPYYFDLKEANKSIKFISLIPKTDGTKLEMAGFQKFIVGSLAAWRRKDNHYRRFKDAYISMARKSGKTYIASALAIQALLLERVPRKNRQVLFVSNALKQAKLGYNMMSSEIRQLQRESPFLRRAIDVKKKQITKLDDDSFAIAVAGKPETLDGFSSSGMALIDEYWMQKDDSVLNSIKSGQIKEPNSLCAICSTTGKFQHGAMKKLYDHYTDVLNGKHEEDTTFIAIWELDNPKEVTDSNNWIKANPLLINKEVSDVLKPKLQADLDSALQTKDTSNFIIKNMNCWLNASDDSFISDSDWQNAIVKPKPDISGSKAYIGLDLSATNDLTSISWLCQLNSGKWFADSYSFVSTKTDIVTKMKADGINYEALEKAGECELSKLDSGLVDYDLVYQFIIDLIEKNNLDIQEVCYDPWQGSAIISRLEKHGDIPLFEVTQNEKMLSEPTKAFREAIINKNIVVADNHLLRYAVQNAVLHYNNTGAIRVDKLRNNQKIDPIAAMIDAYTLLHLKEVEVNNEKSNEYYENFSF</sequence>
<organism evidence="3 4">
    <name type="scientific">Lentilactobacillus kefiri</name>
    <name type="common">Lactobacillus kefiri</name>
    <dbReference type="NCBI Taxonomy" id="33962"/>
    <lineage>
        <taxon>Bacteria</taxon>
        <taxon>Bacillati</taxon>
        <taxon>Bacillota</taxon>
        <taxon>Bacilli</taxon>
        <taxon>Lactobacillales</taxon>
        <taxon>Lactobacillaceae</taxon>
        <taxon>Lentilactobacillus</taxon>
    </lineage>
</organism>
<dbReference type="STRING" id="1423764.FC95_GL000972"/>
<dbReference type="PANTHER" id="PTHR41287">
    <property type="match status" value="1"/>
</dbReference>
<name>A0A511DZS9_LENKE</name>
<dbReference type="InterPro" id="IPR027417">
    <property type="entry name" value="P-loop_NTPase"/>
</dbReference>
<keyword evidence="4" id="KW-1185">Reference proteome</keyword>
<proteinExistence type="predicted"/>
<reference evidence="3" key="1">
    <citation type="submission" date="2019-07" db="EMBL/GenBank/DDBJ databases">
        <title>Whole genome shotgun sequence of Lactobacillus kefiri NBRC 15888.</title>
        <authorList>
            <person name="Hosoyama A."/>
            <person name="Uohara A."/>
            <person name="Ohji S."/>
            <person name="Ichikawa N."/>
        </authorList>
    </citation>
    <scope>NUCLEOTIDE SEQUENCE [LARGE SCALE GENOMIC DNA]</scope>
    <source>
        <strain evidence="3">NBRC 15888</strain>
    </source>
</reference>
<dbReference type="Gene3D" id="3.40.50.300">
    <property type="entry name" value="P-loop containing nucleotide triphosphate hydrolases"/>
    <property type="match status" value="1"/>
</dbReference>
<dbReference type="PANTHER" id="PTHR41287:SF1">
    <property type="entry name" value="PROTEIN YMFN"/>
    <property type="match status" value="1"/>
</dbReference>
<dbReference type="InterPro" id="IPR046461">
    <property type="entry name" value="TerL_ATPase"/>
</dbReference>
<evidence type="ECO:0000259" key="1">
    <source>
        <dbReference type="Pfam" id="PF03354"/>
    </source>
</evidence>
<dbReference type="GO" id="GO:0004519">
    <property type="term" value="F:endonuclease activity"/>
    <property type="evidence" value="ECO:0007669"/>
    <property type="project" value="InterPro"/>
</dbReference>
<feature type="domain" description="Terminase large subunit-like endonuclease" evidence="2">
    <location>
        <begin position="261"/>
        <end position="547"/>
    </location>
</feature>
<dbReference type="Pfam" id="PF03354">
    <property type="entry name" value="TerL_ATPase"/>
    <property type="match status" value="1"/>
</dbReference>
<dbReference type="EMBL" id="BJVK01000047">
    <property type="protein sequence ID" value="GEL29324.1"/>
    <property type="molecule type" value="Genomic_DNA"/>
</dbReference>
<accession>A0A511DZS9</accession>
<evidence type="ECO:0000313" key="3">
    <source>
        <dbReference type="EMBL" id="GEL29324.1"/>
    </source>
</evidence>
<dbReference type="InterPro" id="IPR005021">
    <property type="entry name" value="Terminase_largesu-like"/>
</dbReference>
<evidence type="ECO:0000259" key="2">
    <source>
        <dbReference type="Pfam" id="PF20441"/>
    </source>
</evidence>
<evidence type="ECO:0000313" key="4">
    <source>
        <dbReference type="Proteomes" id="UP000321893"/>
    </source>
</evidence>
<comment type="caution">
    <text evidence="3">The sequence shown here is derived from an EMBL/GenBank/DDBJ whole genome shotgun (WGS) entry which is preliminary data.</text>
</comment>
<dbReference type="InterPro" id="IPR046462">
    <property type="entry name" value="TerL_nuclease"/>
</dbReference>
<dbReference type="RefSeq" id="WP_056981680.1">
    <property type="nucleotide sequence ID" value="NZ_BJVK01000047.1"/>
</dbReference>